<keyword evidence="3" id="KW-1185">Reference proteome</keyword>
<evidence type="ECO:0000313" key="2">
    <source>
        <dbReference type="EMBL" id="GFR93685.1"/>
    </source>
</evidence>
<evidence type="ECO:0000259" key="1">
    <source>
        <dbReference type="Pfam" id="PF23098"/>
    </source>
</evidence>
<evidence type="ECO:0000313" key="3">
    <source>
        <dbReference type="Proteomes" id="UP000762676"/>
    </source>
</evidence>
<sequence length="75" mass="8917">MQVSNANNVKIYNLSAGKSLPEWLTDRQRRKLQNKDNGNLLMFKIHNVHINDWCKHATCYRLMMIHSRFVNTVIF</sequence>
<organism evidence="2 3">
    <name type="scientific">Elysia marginata</name>
    <dbReference type="NCBI Taxonomy" id="1093978"/>
    <lineage>
        <taxon>Eukaryota</taxon>
        <taxon>Metazoa</taxon>
        <taxon>Spiralia</taxon>
        <taxon>Lophotrochozoa</taxon>
        <taxon>Mollusca</taxon>
        <taxon>Gastropoda</taxon>
        <taxon>Heterobranchia</taxon>
        <taxon>Euthyneura</taxon>
        <taxon>Panpulmonata</taxon>
        <taxon>Sacoglossa</taxon>
        <taxon>Placobranchoidea</taxon>
        <taxon>Plakobranchidae</taxon>
        <taxon>Elysia</taxon>
    </lineage>
</organism>
<accession>A0AAV4H8A1</accession>
<protein>
    <submittedName>
        <fullName evidence="2">Nucleolar protein 10</fullName>
    </submittedName>
</protein>
<gene>
    <name evidence="2" type="ORF">ElyMa_000899500</name>
</gene>
<dbReference type="EMBL" id="BMAT01001845">
    <property type="protein sequence ID" value="GFR93685.1"/>
    <property type="molecule type" value="Genomic_DNA"/>
</dbReference>
<comment type="caution">
    <text evidence="2">The sequence shown here is derived from an EMBL/GenBank/DDBJ whole genome shotgun (WGS) entry which is preliminary data.</text>
</comment>
<dbReference type="Proteomes" id="UP000762676">
    <property type="component" value="Unassembled WGS sequence"/>
</dbReference>
<dbReference type="AlphaFoldDB" id="A0AAV4H8A1"/>
<name>A0AAV4H8A1_9GAST</name>
<dbReference type="Pfam" id="PF23098">
    <property type="entry name" value="Beta-prop_NOL10_N"/>
    <property type="match status" value="1"/>
</dbReference>
<proteinExistence type="predicted"/>
<feature type="domain" description="Nucleolar protein 10-like N-terminal" evidence="1">
    <location>
        <begin position="1"/>
        <end position="53"/>
    </location>
</feature>
<reference evidence="2 3" key="1">
    <citation type="journal article" date="2021" name="Elife">
        <title>Chloroplast acquisition without the gene transfer in kleptoplastic sea slugs, Plakobranchus ocellatus.</title>
        <authorList>
            <person name="Maeda T."/>
            <person name="Takahashi S."/>
            <person name="Yoshida T."/>
            <person name="Shimamura S."/>
            <person name="Takaki Y."/>
            <person name="Nagai Y."/>
            <person name="Toyoda A."/>
            <person name="Suzuki Y."/>
            <person name="Arimoto A."/>
            <person name="Ishii H."/>
            <person name="Satoh N."/>
            <person name="Nishiyama T."/>
            <person name="Hasebe M."/>
            <person name="Maruyama T."/>
            <person name="Minagawa J."/>
            <person name="Obokata J."/>
            <person name="Shigenobu S."/>
        </authorList>
    </citation>
    <scope>NUCLEOTIDE SEQUENCE [LARGE SCALE GENOMIC DNA]</scope>
</reference>
<dbReference type="InterPro" id="IPR056551">
    <property type="entry name" value="Beta-prop_NOL10_N"/>
</dbReference>